<organism evidence="11 12">
    <name type="scientific">Dethiosulfatarculus sandiegensis</name>
    <dbReference type="NCBI Taxonomy" id="1429043"/>
    <lineage>
        <taxon>Bacteria</taxon>
        <taxon>Pseudomonadati</taxon>
        <taxon>Thermodesulfobacteriota</taxon>
        <taxon>Desulfarculia</taxon>
        <taxon>Desulfarculales</taxon>
        <taxon>Desulfarculaceae</taxon>
        <taxon>Dethiosulfatarculus</taxon>
    </lineage>
</organism>
<accession>A0A0D2HVS4</accession>
<evidence type="ECO:0000256" key="9">
    <source>
        <dbReference type="ARBA" id="ARBA00033158"/>
    </source>
</evidence>
<comment type="subcellular location">
    <subcellularLocation>
        <location evidence="1">Cytoplasm</location>
    </subcellularLocation>
</comment>
<dbReference type="InterPro" id="IPR036192">
    <property type="entry name" value="Cell_div_ZapA-like_sf"/>
</dbReference>
<evidence type="ECO:0000256" key="1">
    <source>
        <dbReference type="ARBA" id="ARBA00004496"/>
    </source>
</evidence>
<dbReference type="SUPFAM" id="SSF102829">
    <property type="entry name" value="Cell division protein ZapA-like"/>
    <property type="match status" value="1"/>
</dbReference>
<dbReference type="InParanoid" id="A0A0D2HVS4"/>
<keyword evidence="12" id="KW-1185">Reference proteome</keyword>
<dbReference type="GO" id="GO:0043093">
    <property type="term" value="P:FtsZ-dependent cytokinesis"/>
    <property type="evidence" value="ECO:0007669"/>
    <property type="project" value="TreeGrafter"/>
</dbReference>
<evidence type="ECO:0000256" key="7">
    <source>
        <dbReference type="ARBA" id="ARBA00024910"/>
    </source>
</evidence>
<protein>
    <recommendedName>
        <fullName evidence="2">Cell division protein ZapA</fullName>
    </recommendedName>
    <alternativeName>
        <fullName evidence="9">Z ring-associated protein ZapA</fullName>
    </alternativeName>
</protein>
<name>A0A0D2HVS4_9BACT</name>
<keyword evidence="3" id="KW-0963">Cytoplasm</keyword>
<dbReference type="EMBL" id="AZAC01000010">
    <property type="protein sequence ID" value="KIX14493.1"/>
    <property type="molecule type" value="Genomic_DNA"/>
</dbReference>
<proteinExistence type="predicted"/>
<evidence type="ECO:0000313" key="11">
    <source>
        <dbReference type="EMBL" id="KIX14493.1"/>
    </source>
</evidence>
<evidence type="ECO:0000256" key="6">
    <source>
        <dbReference type="ARBA" id="ARBA00023306"/>
    </source>
</evidence>
<comment type="function">
    <text evidence="7">Activator of cell division through the inhibition of FtsZ GTPase activity, therefore promoting FtsZ assembly into bundles of protofilaments necessary for the formation of the division Z ring. It is recruited early at mid-cell but it is not essential for cell division.</text>
</comment>
<dbReference type="AlphaFoldDB" id="A0A0D2HVS4"/>
<dbReference type="PANTHER" id="PTHR34981:SF1">
    <property type="entry name" value="CELL DIVISION PROTEIN ZAPA"/>
    <property type="match status" value="1"/>
</dbReference>
<reference evidence="11 12" key="1">
    <citation type="submission" date="2013-11" db="EMBL/GenBank/DDBJ databases">
        <title>Metagenomic analysis of a methanogenic consortium involved in long chain n-alkane degradation.</title>
        <authorList>
            <person name="Davidova I.A."/>
            <person name="Callaghan A.V."/>
            <person name="Wawrik B."/>
            <person name="Pruitt S."/>
            <person name="Marks C."/>
            <person name="Duncan K.E."/>
            <person name="Suflita J.M."/>
        </authorList>
    </citation>
    <scope>NUCLEOTIDE SEQUENCE [LARGE SCALE GENOMIC DNA]</scope>
    <source>
        <strain evidence="11 12">SPR</strain>
    </source>
</reference>
<evidence type="ECO:0000256" key="5">
    <source>
        <dbReference type="ARBA" id="ARBA00023210"/>
    </source>
</evidence>
<dbReference type="Pfam" id="PF05164">
    <property type="entry name" value="ZapA"/>
    <property type="match status" value="1"/>
</dbReference>
<dbReference type="InterPro" id="IPR007838">
    <property type="entry name" value="Cell_div_ZapA-like"/>
</dbReference>
<dbReference type="GO" id="GO:0000921">
    <property type="term" value="P:septin ring assembly"/>
    <property type="evidence" value="ECO:0007669"/>
    <property type="project" value="TreeGrafter"/>
</dbReference>
<comment type="caution">
    <text evidence="11">The sequence shown here is derived from an EMBL/GenBank/DDBJ whole genome shotgun (WGS) entry which is preliminary data.</text>
</comment>
<evidence type="ECO:0000256" key="2">
    <source>
        <dbReference type="ARBA" id="ARBA00015195"/>
    </source>
</evidence>
<keyword evidence="6" id="KW-0131">Cell cycle</keyword>
<dbReference type="InterPro" id="IPR042233">
    <property type="entry name" value="Cell_div_ZapA_N"/>
</dbReference>
<feature type="coiled-coil region" evidence="10">
    <location>
        <begin position="55"/>
        <end position="86"/>
    </location>
</feature>
<gene>
    <name evidence="11" type="ORF">X474_07730</name>
</gene>
<dbReference type="PANTHER" id="PTHR34981">
    <property type="entry name" value="CELL DIVISION PROTEIN ZAPA"/>
    <property type="match status" value="1"/>
</dbReference>
<comment type="subunit">
    <text evidence="8">Homodimer. Interacts with FtsZ.</text>
</comment>
<evidence type="ECO:0000256" key="3">
    <source>
        <dbReference type="ARBA" id="ARBA00022490"/>
    </source>
</evidence>
<keyword evidence="5" id="KW-0717">Septation</keyword>
<evidence type="ECO:0000256" key="8">
    <source>
        <dbReference type="ARBA" id="ARBA00026068"/>
    </source>
</evidence>
<dbReference type="STRING" id="1429043.X474_07730"/>
<keyword evidence="4" id="KW-0132">Cell division</keyword>
<keyword evidence="10" id="KW-0175">Coiled coil</keyword>
<dbReference type="Gene3D" id="3.30.160.880">
    <property type="entry name" value="Cell division protein ZapA protomer, N-terminal domain"/>
    <property type="match status" value="1"/>
</dbReference>
<dbReference type="GO" id="GO:0005829">
    <property type="term" value="C:cytosol"/>
    <property type="evidence" value="ECO:0007669"/>
    <property type="project" value="TreeGrafter"/>
</dbReference>
<dbReference type="GO" id="GO:0030428">
    <property type="term" value="C:cell septum"/>
    <property type="evidence" value="ECO:0007669"/>
    <property type="project" value="TreeGrafter"/>
</dbReference>
<evidence type="ECO:0000256" key="10">
    <source>
        <dbReference type="SAM" id="Coils"/>
    </source>
</evidence>
<evidence type="ECO:0000313" key="12">
    <source>
        <dbReference type="Proteomes" id="UP000032233"/>
    </source>
</evidence>
<dbReference type="Gene3D" id="1.20.5.50">
    <property type="match status" value="1"/>
</dbReference>
<dbReference type="GO" id="GO:0000917">
    <property type="term" value="P:division septum assembly"/>
    <property type="evidence" value="ECO:0007669"/>
    <property type="project" value="UniProtKB-KW"/>
</dbReference>
<dbReference type="RefSeq" id="WP_044347727.1">
    <property type="nucleotide sequence ID" value="NZ_AZAC01000010.1"/>
</dbReference>
<sequence>MATVKVEILGTEYVLRSDAGEGHVHRVAAHLNERLIEVQSSAGTTSKLATTVLAALNITNELLQLKDQQEQLLREIEAKTERMLDKIGQQVS</sequence>
<dbReference type="GO" id="GO:0032153">
    <property type="term" value="C:cell division site"/>
    <property type="evidence" value="ECO:0007669"/>
    <property type="project" value="TreeGrafter"/>
</dbReference>
<dbReference type="Proteomes" id="UP000032233">
    <property type="component" value="Unassembled WGS sequence"/>
</dbReference>
<dbReference type="OrthoDB" id="5525108at2"/>
<evidence type="ECO:0000256" key="4">
    <source>
        <dbReference type="ARBA" id="ARBA00022618"/>
    </source>
</evidence>